<dbReference type="InterPro" id="IPR010982">
    <property type="entry name" value="Lambda_DNA-bd_dom_sf"/>
</dbReference>
<dbReference type="InterPro" id="IPR001387">
    <property type="entry name" value="Cro/C1-type_HTH"/>
</dbReference>
<evidence type="ECO:0000313" key="3">
    <source>
        <dbReference type="EMBL" id="TQV81771.1"/>
    </source>
</evidence>
<proteinExistence type="predicted"/>
<dbReference type="AlphaFoldDB" id="A0A545TX63"/>
<dbReference type="InterPro" id="IPR050807">
    <property type="entry name" value="TransReg_Diox_bact_type"/>
</dbReference>
<dbReference type="EMBL" id="VHSH01000002">
    <property type="protein sequence ID" value="TQV81771.1"/>
    <property type="molecule type" value="Genomic_DNA"/>
</dbReference>
<dbReference type="SUPFAM" id="SSF51182">
    <property type="entry name" value="RmlC-like cupins"/>
    <property type="match status" value="1"/>
</dbReference>
<keyword evidence="1" id="KW-0238">DNA-binding</keyword>
<dbReference type="Pfam" id="PF01381">
    <property type="entry name" value="HTH_3"/>
    <property type="match status" value="1"/>
</dbReference>
<dbReference type="CDD" id="cd02209">
    <property type="entry name" value="cupin_XRE_C"/>
    <property type="match status" value="1"/>
</dbReference>
<dbReference type="GO" id="GO:0003677">
    <property type="term" value="F:DNA binding"/>
    <property type="evidence" value="ECO:0007669"/>
    <property type="project" value="UniProtKB-KW"/>
</dbReference>
<dbReference type="SUPFAM" id="SSF47413">
    <property type="entry name" value="lambda repressor-like DNA-binding domains"/>
    <property type="match status" value="1"/>
</dbReference>
<name>A0A545TX63_9PROT</name>
<dbReference type="RefSeq" id="WP_142895402.1">
    <property type="nucleotide sequence ID" value="NZ_ML660053.1"/>
</dbReference>
<gene>
    <name evidence="3" type="ORF">FKG95_05880</name>
</gene>
<dbReference type="GO" id="GO:0003700">
    <property type="term" value="F:DNA-binding transcription factor activity"/>
    <property type="evidence" value="ECO:0007669"/>
    <property type="project" value="TreeGrafter"/>
</dbReference>
<keyword evidence="4" id="KW-1185">Reference proteome</keyword>
<reference evidence="3 4" key="1">
    <citation type="submission" date="2019-06" db="EMBL/GenBank/DDBJ databases">
        <title>Whole genome sequence for Rhodospirillaceae sp. R148.</title>
        <authorList>
            <person name="Wang G."/>
        </authorList>
    </citation>
    <scope>NUCLEOTIDE SEQUENCE [LARGE SCALE GENOMIC DNA]</scope>
    <source>
        <strain evidence="3 4">R148</strain>
    </source>
</reference>
<dbReference type="PANTHER" id="PTHR46797:SF1">
    <property type="entry name" value="METHYLPHOSPHONATE SYNTHASE"/>
    <property type="match status" value="1"/>
</dbReference>
<dbReference type="Pfam" id="PF07883">
    <property type="entry name" value="Cupin_2"/>
    <property type="match status" value="1"/>
</dbReference>
<evidence type="ECO:0000313" key="4">
    <source>
        <dbReference type="Proteomes" id="UP000315252"/>
    </source>
</evidence>
<feature type="domain" description="HTH cro/C1-type" evidence="2">
    <location>
        <begin position="66"/>
        <end position="120"/>
    </location>
</feature>
<dbReference type="GO" id="GO:0005829">
    <property type="term" value="C:cytosol"/>
    <property type="evidence" value="ECO:0007669"/>
    <property type="project" value="TreeGrafter"/>
</dbReference>
<organism evidence="3 4">
    <name type="scientific">Denitrobaculum tricleocarpae</name>
    <dbReference type="NCBI Taxonomy" id="2591009"/>
    <lineage>
        <taxon>Bacteria</taxon>
        <taxon>Pseudomonadati</taxon>
        <taxon>Pseudomonadota</taxon>
        <taxon>Alphaproteobacteria</taxon>
        <taxon>Rhodospirillales</taxon>
        <taxon>Rhodospirillaceae</taxon>
        <taxon>Denitrobaculum</taxon>
    </lineage>
</organism>
<evidence type="ECO:0000259" key="2">
    <source>
        <dbReference type="PROSITE" id="PS50943"/>
    </source>
</evidence>
<dbReference type="Gene3D" id="1.10.260.40">
    <property type="entry name" value="lambda repressor-like DNA-binding domains"/>
    <property type="match status" value="1"/>
</dbReference>
<dbReference type="CDD" id="cd00093">
    <property type="entry name" value="HTH_XRE"/>
    <property type="match status" value="1"/>
</dbReference>
<accession>A0A545TX63</accession>
<evidence type="ECO:0000256" key="1">
    <source>
        <dbReference type="ARBA" id="ARBA00023125"/>
    </source>
</evidence>
<dbReference type="Gene3D" id="2.60.120.10">
    <property type="entry name" value="Jelly Rolls"/>
    <property type="match status" value="1"/>
</dbReference>
<dbReference type="InterPro" id="IPR011051">
    <property type="entry name" value="RmlC_Cupin_sf"/>
</dbReference>
<dbReference type="InterPro" id="IPR013096">
    <property type="entry name" value="Cupin_2"/>
</dbReference>
<comment type="caution">
    <text evidence="3">The sequence shown here is derived from an EMBL/GenBank/DDBJ whole genome shotgun (WGS) entry which is preliminary data.</text>
</comment>
<dbReference type="SMART" id="SM00530">
    <property type="entry name" value="HTH_XRE"/>
    <property type="match status" value="1"/>
</dbReference>
<dbReference type="PANTHER" id="PTHR46797">
    <property type="entry name" value="HTH-TYPE TRANSCRIPTIONAL REGULATOR"/>
    <property type="match status" value="1"/>
</dbReference>
<dbReference type="Proteomes" id="UP000315252">
    <property type="component" value="Unassembled WGS sequence"/>
</dbReference>
<dbReference type="InterPro" id="IPR014710">
    <property type="entry name" value="RmlC-like_jellyroll"/>
</dbReference>
<sequence>MPLYIRLDLREAEGIVWGACCSGDSGRPEGPGDDQAGGYEVEMQDPHELTDEKRAMALEQALGRQLREFRKSNNLTVSELSAVSGVSLAMISKIENGQTSPSLSTLQSLSVALNVPVTALFRQFEEHRTASYVPSGKGLTIERRGSRAGHQYQLLGHGVRGEITVEPYLITLSEKADVFPLFQHVGIEFIHMLEGEVGYRHGDQLYHLKPGDSLFFDPNAPHGPEELIELPARFLAIISYANKN</sequence>
<dbReference type="PROSITE" id="PS50943">
    <property type="entry name" value="HTH_CROC1"/>
    <property type="match status" value="1"/>
</dbReference>
<protein>
    <submittedName>
        <fullName evidence="3">Helix-turn-helix domain-containing protein</fullName>
    </submittedName>
</protein>
<dbReference type="OrthoDB" id="9805356at2"/>